<accession>A0A8H3KT45</accession>
<evidence type="ECO:0000313" key="2">
    <source>
        <dbReference type="Proteomes" id="UP000615446"/>
    </source>
</evidence>
<sequence length="183" mass="22019">MSDPLVEDVKRFNTEQLINFLQAKNFYLNDTDYGKFVMRRFAVSRCGKSMQCRRCYKNIEVWNHLWRLLRILSVMHERSNISERTNVYDEIIYITRTYSLTLIEYTYFWKMVSDSYIFFFLSLGADIRQIFFFLLQALQDRMSRVSLTKTEARVGKSKRPEVMFSRKHGISYTVYQRKNSGGR</sequence>
<gene>
    <name evidence="1" type="ORF">RCL2_000108600</name>
</gene>
<name>A0A8H3KT45_9GLOM</name>
<dbReference type="Proteomes" id="UP000615446">
    <property type="component" value="Unassembled WGS sequence"/>
</dbReference>
<proteinExistence type="predicted"/>
<protein>
    <submittedName>
        <fullName evidence="1">Uncharacterized protein</fullName>
    </submittedName>
</protein>
<comment type="caution">
    <text evidence="1">The sequence shown here is derived from an EMBL/GenBank/DDBJ whole genome shotgun (WGS) entry which is preliminary data.</text>
</comment>
<dbReference type="AlphaFoldDB" id="A0A8H3KT45"/>
<reference evidence="1" key="1">
    <citation type="submission" date="2019-10" db="EMBL/GenBank/DDBJ databases">
        <title>Conservation and host-specific expression of non-tandemly repeated heterogenous ribosome RNA gene in arbuscular mycorrhizal fungi.</title>
        <authorList>
            <person name="Maeda T."/>
            <person name="Kobayashi Y."/>
            <person name="Nakagawa T."/>
            <person name="Ezawa T."/>
            <person name="Yamaguchi K."/>
            <person name="Bino T."/>
            <person name="Nishimoto Y."/>
            <person name="Shigenobu S."/>
            <person name="Kawaguchi M."/>
        </authorList>
    </citation>
    <scope>NUCLEOTIDE SEQUENCE</scope>
    <source>
        <strain evidence="1">HR1</strain>
    </source>
</reference>
<dbReference type="EMBL" id="BLAL01000006">
    <property type="protein sequence ID" value="GES73560.1"/>
    <property type="molecule type" value="Genomic_DNA"/>
</dbReference>
<evidence type="ECO:0000313" key="1">
    <source>
        <dbReference type="EMBL" id="GES73560.1"/>
    </source>
</evidence>
<organism evidence="1 2">
    <name type="scientific">Rhizophagus clarus</name>
    <dbReference type="NCBI Taxonomy" id="94130"/>
    <lineage>
        <taxon>Eukaryota</taxon>
        <taxon>Fungi</taxon>
        <taxon>Fungi incertae sedis</taxon>
        <taxon>Mucoromycota</taxon>
        <taxon>Glomeromycotina</taxon>
        <taxon>Glomeromycetes</taxon>
        <taxon>Glomerales</taxon>
        <taxon>Glomeraceae</taxon>
        <taxon>Rhizophagus</taxon>
    </lineage>
</organism>